<keyword evidence="2" id="KW-0812">Transmembrane</keyword>
<reference evidence="3 4" key="1">
    <citation type="journal article" date="2018" name="Nat. Ecol. Evol.">
        <title>Genomic signatures of mitonuclear coevolution across populations of Tigriopus californicus.</title>
        <authorList>
            <person name="Barreto F.S."/>
            <person name="Watson E.T."/>
            <person name="Lima T.G."/>
            <person name="Willett C.S."/>
            <person name="Edmands S."/>
            <person name="Li W."/>
            <person name="Burton R.S."/>
        </authorList>
    </citation>
    <scope>NUCLEOTIDE SEQUENCE [LARGE SCALE GENOMIC DNA]</scope>
    <source>
        <strain evidence="3 4">San Diego</strain>
    </source>
</reference>
<feature type="compositionally biased region" description="Acidic residues" evidence="1">
    <location>
        <begin position="110"/>
        <end position="121"/>
    </location>
</feature>
<keyword evidence="4" id="KW-1185">Reference proteome</keyword>
<feature type="region of interest" description="Disordered" evidence="1">
    <location>
        <begin position="110"/>
        <end position="143"/>
    </location>
</feature>
<feature type="compositionally biased region" description="Polar residues" evidence="1">
    <location>
        <begin position="129"/>
        <end position="140"/>
    </location>
</feature>
<dbReference type="EMBL" id="VCGU01000004">
    <property type="protein sequence ID" value="TRY77215.1"/>
    <property type="molecule type" value="Genomic_DNA"/>
</dbReference>
<dbReference type="AlphaFoldDB" id="A0A553PHS0"/>
<evidence type="ECO:0000256" key="1">
    <source>
        <dbReference type="SAM" id="MobiDB-lite"/>
    </source>
</evidence>
<accession>A0A553PHS0</accession>
<keyword evidence="2" id="KW-0472">Membrane</keyword>
<evidence type="ECO:0000256" key="2">
    <source>
        <dbReference type="SAM" id="Phobius"/>
    </source>
</evidence>
<organism evidence="3 4">
    <name type="scientific">Tigriopus californicus</name>
    <name type="common">Marine copepod</name>
    <dbReference type="NCBI Taxonomy" id="6832"/>
    <lineage>
        <taxon>Eukaryota</taxon>
        <taxon>Metazoa</taxon>
        <taxon>Ecdysozoa</taxon>
        <taxon>Arthropoda</taxon>
        <taxon>Crustacea</taxon>
        <taxon>Multicrustacea</taxon>
        <taxon>Hexanauplia</taxon>
        <taxon>Copepoda</taxon>
        <taxon>Harpacticoida</taxon>
        <taxon>Harpacticidae</taxon>
        <taxon>Tigriopus</taxon>
    </lineage>
</organism>
<sequence>MNGQKLRTLFSERSKIKKKTTTTVSALNIDEAYGSSQSETDPQQHTCASKNECNTDVLNGIALSQAPESQDLSSPSENVTRIVSNLQRRRSWPLTNVEPSVTSQDCEVIEDDPEFLDPLDVGDEKRSSKALTRSGNSHQDSTISGLLSLMSSSSRTMSKGARGQSDTNHTGNTMMTKPIQNHYHPVNGLKLPDFLVLDKNGGQQSCSTRKRRIASIFQHYYPEGHWGFVILVCAFIVQMLTHGTQLCFVGILSLIIRRRWRLEDEDNKTIVGDPVTLIGKELSGEEKNRNVTAKYSQTHRRSS</sequence>
<protein>
    <submittedName>
        <fullName evidence="3">Uncharacterized protein</fullName>
    </submittedName>
</protein>
<proteinExistence type="predicted"/>
<keyword evidence="2" id="KW-1133">Transmembrane helix</keyword>
<comment type="caution">
    <text evidence="3">The sequence shown here is derived from an EMBL/GenBank/DDBJ whole genome shotgun (WGS) entry which is preliminary data.</text>
</comment>
<evidence type="ECO:0000313" key="3">
    <source>
        <dbReference type="EMBL" id="TRY77215.1"/>
    </source>
</evidence>
<name>A0A553PHS0_TIGCA</name>
<gene>
    <name evidence="3" type="ORF">TCAL_17038</name>
</gene>
<dbReference type="Proteomes" id="UP000318571">
    <property type="component" value="Chromosome 5"/>
</dbReference>
<feature type="transmembrane region" description="Helical" evidence="2">
    <location>
        <begin position="226"/>
        <end position="256"/>
    </location>
</feature>
<evidence type="ECO:0000313" key="4">
    <source>
        <dbReference type="Proteomes" id="UP000318571"/>
    </source>
</evidence>